<feature type="coiled-coil region" evidence="2">
    <location>
        <begin position="339"/>
        <end position="380"/>
    </location>
</feature>
<proteinExistence type="predicted"/>
<dbReference type="PROSITE" id="PS50089">
    <property type="entry name" value="ZF_RING_2"/>
    <property type="match status" value="1"/>
</dbReference>
<gene>
    <name evidence="5" type="ORF">Vbra_7091</name>
</gene>
<dbReference type="PANTHER" id="PTHR22696:SF1">
    <property type="entry name" value="E3 UBIQUITIN-PROTEIN LIGASE RNF26"/>
    <property type="match status" value="1"/>
</dbReference>
<dbReference type="VEuPathDB" id="CryptoDB:Vbra_7091"/>
<evidence type="ECO:0000313" key="5">
    <source>
        <dbReference type="EMBL" id="CEL93754.1"/>
    </source>
</evidence>
<dbReference type="Proteomes" id="UP000041254">
    <property type="component" value="Unassembled WGS sequence"/>
</dbReference>
<evidence type="ECO:0000313" key="6">
    <source>
        <dbReference type="Proteomes" id="UP000041254"/>
    </source>
</evidence>
<dbReference type="InterPro" id="IPR001841">
    <property type="entry name" value="Znf_RING"/>
</dbReference>
<dbReference type="PhylomeDB" id="A0A0G4EDX1"/>
<name>A0A0G4EDX1_VITBC</name>
<dbReference type="InterPro" id="IPR013083">
    <property type="entry name" value="Znf_RING/FYVE/PHD"/>
</dbReference>
<organism evidence="5 6">
    <name type="scientific">Vitrella brassicaformis (strain CCMP3155)</name>
    <dbReference type="NCBI Taxonomy" id="1169540"/>
    <lineage>
        <taxon>Eukaryota</taxon>
        <taxon>Sar</taxon>
        <taxon>Alveolata</taxon>
        <taxon>Colpodellida</taxon>
        <taxon>Vitrellaceae</taxon>
        <taxon>Vitrella</taxon>
    </lineage>
</organism>
<dbReference type="SUPFAM" id="SSF56784">
    <property type="entry name" value="HAD-like"/>
    <property type="match status" value="1"/>
</dbReference>
<keyword evidence="2" id="KW-0175">Coiled coil</keyword>
<keyword evidence="1" id="KW-0479">Metal-binding</keyword>
<dbReference type="Pfam" id="PF13920">
    <property type="entry name" value="zf-C3HC4_3"/>
    <property type="match status" value="1"/>
</dbReference>
<dbReference type="EMBL" id="CDMY01000189">
    <property type="protein sequence ID" value="CEL93754.1"/>
    <property type="molecule type" value="Genomic_DNA"/>
</dbReference>
<dbReference type="InterPro" id="IPR036412">
    <property type="entry name" value="HAD-like_sf"/>
</dbReference>
<feature type="compositionally biased region" description="Polar residues" evidence="3">
    <location>
        <begin position="11"/>
        <end position="22"/>
    </location>
</feature>
<evidence type="ECO:0000259" key="4">
    <source>
        <dbReference type="PROSITE" id="PS50089"/>
    </source>
</evidence>
<keyword evidence="1" id="KW-0863">Zinc-finger</keyword>
<dbReference type="CDD" id="cd01427">
    <property type="entry name" value="HAD_like"/>
    <property type="match status" value="1"/>
</dbReference>
<dbReference type="Gene3D" id="3.30.40.10">
    <property type="entry name" value="Zinc/RING finger domain, C3HC4 (zinc finger)"/>
    <property type="match status" value="1"/>
</dbReference>
<dbReference type="PANTHER" id="PTHR22696">
    <property type="entry name" value="E3 UBIQUITIN-PROTEIN LIGASE RNF26"/>
    <property type="match status" value="1"/>
</dbReference>
<dbReference type="AlphaFoldDB" id="A0A0G4EDX1"/>
<sequence>MEKSGHESGMDGSSQFDSSSAVAAQPEPEPSKFDGPCGDQRRTTDGGTARGSGASEPEPEDAARPPACSSAEPDTAAHEPEPEPDTLILCDFDDTIFPTTVVMATGGKLQKAEGGKWAADLLRAADKLSQVTIVSNASPRWLREALQTGGYEEVRRVLQQQSIPVISAREHAHINGRGKTSSTRWKVSCLVDLLAVYRGRGIHFGRVMTIGDSTADMAALEANRSVLPNVLLVKVKLVDKPSEHTLALEQRCLTKSLERLTRSPHEDFHIMMVKSSREASSFSEAILEQRNTKPGHNTYFDMCQDSGLAAPSKDPHCIYDCMVSVTDRQQHAIGGISEVAVLRKQVEALRKENDYIKQERDAIKRKKDRLEEDCDSTDCEICMAPKKSTVLIPCRHFSLCGECAATLMRSPVDQQLCPRCRQPIRTTKHVFL</sequence>
<dbReference type="GO" id="GO:0006511">
    <property type="term" value="P:ubiquitin-dependent protein catabolic process"/>
    <property type="evidence" value="ECO:0007669"/>
    <property type="project" value="TreeGrafter"/>
</dbReference>
<dbReference type="InParanoid" id="A0A0G4EDX1"/>
<keyword evidence="1" id="KW-0862">Zinc</keyword>
<dbReference type="SMART" id="SM00184">
    <property type="entry name" value="RING"/>
    <property type="match status" value="1"/>
</dbReference>
<evidence type="ECO:0000256" key="2">
    <source>
        <dbReference type="SAM" id="Coils"/>
    </source>
</evidence>
<feature type="domain" description="RING-type" evidence="4">
    <location>
        <begin position="379"/>
        <end position="421"/>
    </location>
</feature>
<dbReference type="SUPFAM" id="SSF57850">
    <property type="entry name" value="RING/U-box"/>
    <property type="match status" value="1"/>
</dbReference>
<evidence type="ECO:0000256" key="1">
    <source>
        <dbReference type="PROSITE-ProRule" id="PRU00175"/>
    </source>
</evidence>
<dbReference type="GO" id="GO:0008270">
    <property type="term" value="F:zinc ion binding"/>
    <property type="evidence" value="ECO:0007669"/>
    <property type="project" value="UniProtKB-KW"/>
</dbReference>
<protein>
    <recommendedName>
        <fullName evidence="4">RING-type domain-containing protein</fullName>
    </recommendedName>
</protein>
<reference evidence="5 6" key="1">
    <citation type="submission" date="2014-11" db="EMBL/GenBank/DDBJ databases">
        <authorList>
            <person name="Zhu J."/>
            <person name="Qi W."/>
            <person name="Song R."/>
        </authorList>
    </citation>
    <scope>NUCLEOTIDE SEQUENCE [LARGE SCALE GENOMIC DNA]</scope>
</reference>
<accession>A0A0G4EDX1</accession>
<dbReference type="OrthoDB" id="437141at2759"/>
<dbReference type="GO" id="GO:0016567">
    <property type="term" value="P:protein ubiquitination"/>
    <property type="evidence" value="ECO:0007669"/>
    <property type="project" value="TreeGrafter"/>
</dbReference>
<feature type="region of interest" description="Disordered" evidence="3">
    <location>
        <begin position="1"/>
        <end position="85"/>
    </location>
</feature>
<keyword evidence="6" id="KW-1185">Reference proteome</keyword>
<evidence type="ECO:0000256" key="3">
    <source>
        <dbReference type="SAM" id="MobiDB-lite"/>
    </source>
</evidence>
<dbReference type="GO" id="GO:0061630">
    <property type="term" value="F:ubiquitin protein ligase activity"/>
    <property type="evidence" value="ECO:0007669"/>
    <property type="project" value="TreeGrafter"/>
</dbReference>